<dbReference type="SUPFAM" id="SSF53448">
    <property type="entry name" value="Nucleotide-diphospho-sugar transferases"/>
    <property type="match status" value="1"/>
</dbReference>
<dbReference type="PANTHER" id="PTHR22916:SF3">
    <property type="entry name" value="UDP-GLCNAC:BETAGAL BETA-1,3-N-ACETYLGLUCOSAMINYLTRANSFERASE-LIKE PROTEIN 1"/>
    <property type="match status" value="1"/>
</dbReference>
<dbReference type="Gene3D" id="3.90.550.10">
    <property type="entry name" value="Spore Coat Polysaccharide Biosynthesis Protein SpsA, Chain A"/>
    <property type="match status" value="1"/>
</dbReference>
<dbReference type="AlphaFoldDB" id="A0A1I0VXN7"/>
<dbReference type="RefSeq" id="WP_090038615.1">
    <property type="nucleotide sequence ID" value="NZ_FOKI01000003.1"/>
</dbReference>
<sequence>MELKFSLVVATLGRYDELRGFFNSIKNINYPLDKIEIVVVDQNDELNLKPLIEEFLDLNIVYIKSDVKGLSQNRNIGLKQCAGDIIAFPDDDCEYLNDTLNIVNEFFDENKDNSVVMGRIVQRDGSDSLRVWPKETITITKSNFYTKCSSITMFIKKNSKTLKFNEKLGTGNYFGACEDAEMIYGFLKEGLKITYNPELRLYHPHYSSSHNMSAQKVYSYGLGFGAFCRSRFDFHKFMLFFKAEGFHFVNTLIGVITFNKERMKKGFNAFVSRIKGFITYKSY</sequence>
<dbReference type="PANTHER" id="PTHR22916">
    <property type="entry name" value="GLYCOSYLTRANSFERASE"/>
    <property type="match status" value="1"/>
</dbReference>
<dbReference type="STRING" id="84698.SAMN04488528_100381"/>
<evidence type="ECO:0000259" key="1">
    <source>
        <dbReference type="Pfam" id="PF00535"/>
    </source>
</evidence>
<protein>
    <submittedName>
        <fullName evidence="2">Glycosyltransferase, GT2 family</fullName>
    </submittedName>
</protein>
<feature type="domain" description="Glycosyltransferase 2-like" evidence="1">
    <location>
        <begin position="6"/>
        <end position="143"/>
    </location>
</feature>
<name>A0A1I0VXN7_9CLOT</name>
<keyword evidence="3" id="KW-1185">Reference proteome</keyword>
<dbReference type="InterPro" id="IPR001173">
    <property type="entry name" value="Glyco_trans_2-like"/>
</dbReference>
<gene>
    <name evidence="2" type="ORF">SAMN04488528_100381</name>
</gene>
<dbReference type="OrthoDB" id="153025at2"/>
<dbReference type="EMBL" id="FOKI01000003">
    <property type="protein sequence ID" value="SFA80673.1"/>
    <property type="molecule type" value="Genomic_DNA"/>
</dbReference>
<evidence type="ECO:0000313" key="3">
    <source>
        <dbReference type="Proteomes" id="UP000198619"/>
    </source>
</evidence>
<proteinExistence type="predicted"/>
<organism evidence="2 3">
    <name type="scientific">Clostridium frigidicarnis</name>
    <dbReference type="NCBI Taxonomy" id="84698"/>
    <lineage>
        <taxon>Bacteria</taxon>
        <taxon>Bacillati</taxon>
        <taxon>Bacillota</taxon>
        <taxon>Clostridia</taxon>
        <taxon>Eubacteriales</taxon>
        <taxon>Clostridiaceae</taxon>
        <taxon>Clostridium</taxon>
    </lineage>
</organism>
<dbReference type="Proteomes" id="UP000198619">
    <property type="component" value="Unassembled WGS sequence"/>
</dbReference>
<dbReference type="CDD" id="cd00761">
    <property type="entry name" value="Glyco_tranf_GTA_type"/>
    <property type="match status" value="1"/>
</dbReference>
<keyword evidence="2" id="KW-0808">Transferase</keyword>
<reference evidence="2 3" key="1">
    <citation type="submission" date="2016-10" db="EMBL/GenBank/DDBJ databases">
        <authorList>
            <person name="de Groot N.N."/>
        </authorList>
    </citation>
    <scope>NUCLEOTIDE SEQUENCE [LARGE SCALE GENOMIC DNA]</scope>
    <source>
        <strain evidence="2 3">DSM 12271</strain>
    </source>
</reference>
<dbReference type="GO" id="GO:0016758">
    <property type="term" value="F:hexosyltransferase activity"/>
    <property type="evidence" value="ECO:0007669"/>
    <property type="project" value="UniProtKB-ARBA"/>
</dbReference>
<accession>A0A1I0VXN7</accession>
<dbReference type="Pfam" id="PF00535">
    <property type="entry name" value="Glycos_transf_2"/>
    <property type="match status" value="1"/>
</dbReference>
<evidence type="ECO:0000313" key="2">
    <source>
        <dbReference type="EMBL" id="SFA80673.1"/>
    </source>
</evidence>
<dbReference type="InterPro" id="IPR029044">
    <property type="entry name" value="Nucleotide-diphossugar_trans"/>
</dbReference>